<dbReference type="Gene3D" id="3.10.450.240">
    <property type="match status" value="1"/>
</dbReference>
<keyword evidence="3 10" id="KW-0813">Transport</keyword>
<dbReference type="PANTHER" id="PTHR10721:SF1">
    <property type="entry name" value="MITOCHONDRIAL IMPORT INNER MEMBRANE TRANSLOCASE SUBUNIT TIM44"/>
    <property type="match status" value="1"/>
</dbReference>
<keyword evidence="9 10" id="KW-0472">Membrane</keyword>
<dbReference type="GO" id="GO:0005743">
    <property type="term" value="C:mitochondrial inner membrane"/>
    <property type="evidence" value="ECO:0007669"/>
    <property type="project" value="UniProtKB-SubCell"/>
</dbReference>
<comment type="subcellular location">
    <subcellularLocation>
        <location evidence="1 10">Mitochondrion inner membrane</location>
    </subcellularLocation>
</comment>
<dbReference type="SMART" id="SM00978">
    <property type="entry name" value="Tim44"/>
    <property type="match status" value="1"/>
</dbReference>
<comment type="function">
    <text evidence="10">Essential component of the PAM complex, a complex required for the translocation of transit peptide-containing proteins from the inner membrane into the mitochondrial matrix in an ATP-dependent manner.</text>
</comment>
<evidence type="ECO:0000256" key="7">
    <source>
        <dbReference type="ARBA" id="ARBA00023010"/>
    </source>
</evidence>
<evidence type="ECO:0000256" key="9">
    <source>
        <dbReference type="ARBA" id="ARBA00023136"/>
    </source>
</evidence>
<dbReference type="InterPro" id="IPR032710">
    <property type="entry name" value="NTF2-like_dom_sf"/>
</dbReference>
<dbReference type="GO" id="GO:0030150">
    <property type="term" value="P:protein import into mitochondrial matrix"/>
    <property type="evidence" value="ECO:0007669"/>
    <property type="project" value="InterPro"/>
</dbReference>
<dbReference type="PANTHER" id="PTHR10721">
    <property type="entry name" value="MITOCHONDRIAL IMPORT INNER MEMBRANE TRANSLOCASE SUBUNIT TIM44"/>
    <property type="match status" value="1"/>
</dbReference>
<evidence type="ECO:0000256" key="11">
    <source>
        <dbReference type="SAM" id="Coils"/>
    </source>
</evidence>
<dbReference type="EMBL" id="CAJGYM010000004">
    <property type="protein sequence ID" value="CAD6186193.1"/>
    <property type="molecule type" value="Genomic_DNA"/>
</dbReference>
<dbReference type="InterPro" id="IPR039544">
    <property type="entry name" value="Tim44-like"/>
</dbReference>
<comment type="similarity">
    <text evidence="2 10">Belongs to the Tim44 family.</text>
</comment>
<name>A0A8S1GU66_9PELO</name>
<sequence>MIRGLVSSRQIIARGLAVPRASISASSSCWYSNAAPKKGGFINNLIENVKEELEKNKELHEHQKQLRARMQELNDSEALKDARKKFEVVEKETMKSSQVVKVKIEELSEQMSKMIKEIQKTEAGKKMTAAGEEALRQARIAAEHMEKVAEKVGDTQVYKHVSTSMKTVKDEIDTITDVRMYSRPDVLKKRTDGFSTEAKTVAANDDATDVTLHKESRWYAGWKEFSENNAYYNKVLDWKIRYDESDNLAVRMMRGITERIGSVFSGQNEVSEVLTEIRKIDSSFDKAEWLKFCETKIIPNVLEAFIRSDLEVLQDWCHERAYIALSNVIKEYKKMHFSMADSRVIDVSKVEMVSGKMMEQGPVLIITFQAFMINVVKNAEKKVVEGSPDKTVRVHHVWVLCRDMEEYNPALAWKLLEVHMQEGELAV</sequence>
<keyword evidence="14" id="KW-1185">Reference proteome</keyword>
<proteinExistence type="inferred from homology"/>
<evidence type="ECO:0000256" key="4">
    <source>
        <dbReference type="ARBA" id="ARBA00022792"/>
    </source>
</evidence>
<keyword evidence="8 10" id="KW-0496">Mitochondrion</keyword>
<evidence type="ECO:0000256" key="8">
    <source>
        <dbReference type="ARBA" id="ARBA00023128"/>
    </source>
</evidence>
<dbReference type="SUPFAM" id="SSF54427">
    <property type="entry name" value="NTF2-like"/>
    <property type="match status" value="1"/>
</dbReference>
<dbReference type="AlphaFoldDB" id="A0A8S1GU66"/>
<evidence type="ECO:0000313" key="13">
    <source>
        <dbReference type="EMBL" id="CAD6186193.1"/>
    </source>
</evidence>
<evidence type="ECO:0000256" key="5">
    <source>
        <dbReference type="ARBA" id="ARBA00022927"/>
    </source>
</evidence>
<dbReference type="GO" id="GO:0051087">
    <property type="term" value="F:protein-folding chaperone binding"/>
    <property type="evidence" value="ECO:0007669"/>
    <property type="project" value="InterPro"/>
</dbReference>
<keyword evidence="4 10" id="KW-0999">Mitochondrion inner membrane</keyword>
<feature type="coiled-coil region" evidence="11">
    <location>
        <begin position="42"/>
        <end position="76"/>
    </location>
</feature>
<dbReference type="Pfam" id="PF04280">
    <property type="entry name" value="Tim44"/>
    <property type="match status" value="1"/>
</dbReference>
<organism evidence="13 14">
    <name type="scientific">Caenorhabditis auriculariae</name>
    <dbReference type="NCBI Taxonomy" id="2777116"/>
    <lineage>
        <taxon>Eukaryota</taxon>
        <taxon>Metazoa</taxon>
        <taxon>Ecdysozoa</taxon>
        <taxon>Nematoda</taxon>
        <taxon>Chromadorea</taxon>
        <taxon>Rhabditida</taxon>
        <taxon>Rhabditina</taxon>
        <taxon>Rhabditomorpha</taxon>
        <taxon>Rhabditoidea</taxon>
        <taxon>Rhabditidae</taxon>
        <taxon>Peloderinae</taxon>
        <taxon>Caenorhabditis</taxon>
    </lineage>
</organism>
<reference evidence="13" key="1">
    <citation type="submission" date="2020-10" db="EMBL/GenBank/DDBJ databases">
        <authorList>
            <person name="Kikuchi T."/>
        </authorList>
    </citation>
    <scope>NUCLEOTIDE SEQUENCE</scope>
    <source>
        <strain evidence="13">NKZ352</strain>
    </source>
</reference>
<feature type="domain" description="Tim44-like" evidence="12">
    <location>
        <begin position="270"/>
        <end position="420"/>
    </location>
</feature>
<dbReference type="InterPro" id="IPR007379">
    <property type="entry name" value="Tim44-like_dom"/>
</dbReference>
<keyword evidence="6" id="KW-0809">Transit peptide</keyword>
<dbReference type="Proteomes" id="UP000835052">
    <property type="component" value="Unassembled WGS sequence"/>
</dbReference>
<gene>
    <name evidence="13" type="ORF">CAUJ_LOCUS2112</name>
</gene>
<dbReference type="PIRSF" id="PIRSF037871">
    <property type="entry name" value="TIM44"/>
    <property type="match status" value="1"/>
</dbReference>
<keyword evidence="7 10" id="KW-0811">Translocation</keyword>
<evidence type="ECO:0000256" key="2">
    <source>
        <dbReference type="ARBA" id="ARBA00009597"/>
    </source>
</evidence>
<accession>A0A8S1GU66</accession>
<dbReference type="InterPro" id="IPR017303">
    <property type="entry name" value="Tim44"/>
</dbReference>
<evidence type="ECO:0000256" key="10">
    <source>
        <dbReference type="PIRNR" id="PIRNR037871"/>
    </source>
</evidence>
<keyword evidence="5 10" id="KW-0653">Protein transport</keyword>
<evidence type="ECO:0000313" key="14">
    <source>
        <dbReference type="Proteomes" id="UP000835052"/>
    </source>
</evidence>
<protein>
    <recommendedName>
        <fullName evidence="10">Mitochondrial import inner membrane translocase subunit TIM44</fullName>
    </recommendedName>
</protein>
<dbReference type="OrthoDB" id="10265990at2759"/>
<evidence type="ECO:0000259" key="12">
    <source>
        <dbReference type="SMART" id="SM00978"/>
    </source>
</evidence>
<evidence type="ECO:0000256" key="1">
    <source>
        <dbReference type="ARBA" id="ARBA00004273"/>
    </source>
</evidence>
<evidence type="ECO:0000256" key="6">
    <source>
        <dbReference type="ARBA" id="ARBA00022946"/>
    </source>
</evidence>
<keyword evidence="11" id="KW-0175">Coiled coil</keyword>
<comment type="caution">
    <text evidence="13">The sequence shown here is derived from an EMBL/GenBank/DDBJ whole genome shotgun (WGS) entry which is preliminary data.</text>
</comment>
<evidence type="ECO:0000256" key="3">
    <source>
        <dbReference type="ARBA" id="ARBA00022448"/>
    </source>
</evidence>